<sequence length="472" mass="52856">MIAKVFRKAKDAIRGDDGRGLVQGYLKPIDTDEIARKLDLDAVAAERGSREQPASDSQFLDGVEQRIVQTLEGEWSWHGADLINNLRAYGSRLIAVSVQTELAKLDLLAQNTLTKLRDANHRAEAELGPLRETYVAYRDELHDFRERHKLKRLARNPGHRWTTFGLLFLLIAVESVLNGVFFAKGAALGLVGGIVTAIGIAFVNVAFGFMIGLFPVRWLNHNNVLFKLCGLVASIAGVGALVGLHGFAAHYRDATAAVGEDRALDTAFQTLQSSPLALADLNSFYLFGIGLLWAFLAVWKGATFDDPYPRYGAYYRRALHAREEYSDEHAMLFDDLAEIKEQTVEAINAGIRQIPLFPQQAAQIRTQRDAHLKAFQAYETTIETSVNQLLARYRDANTHHRKTPRPRYFDVPWKLPHRFLADAAVLKEIAEPPTPPLDANAALDELRRLSTAVLEEYELLMTNYPHPTRMSD</sequence>
<comment type="caution">
    <text evidence="2">The sequence shown here is derived from an EMBL/GenBank/DDBJ whole genome shotgun (WGS) entry which is preliminary data.</text>
</comment>
<dbReference type="AlphaFoldDB" id="A0A323UJ50"/>
<dbReference type="RefSeq" id="WP_110785853.1">
    <property type="nucleotide sequence ID" value="NZ_QKQS01000013.1"/>
</dbReference>
<accession>A0A323UJ50</accession>
<feature type="transmembrane region" description="Helical" evidence="1">
    <location>
        <begin position="284"/>
        <end position="302"/>
    </location>
</feature>
<dbReference type="Proteomes" id="UP000248134">
    <property type="component" value="Unassembled WGS sequence"/>
</dbReference>
<feature type="transmembrane region" description="Helical" evidence="1">
    <location>
        <begin position="161"/>
        <end position="181"/>
    </location>
</feature>
<feature type="transmembrane region" description="Helical" evidence="1">
    <location>
        <begin position="187"/>
        <end position="213"/>
    </location>
</feature>
<proteinExistence type="predicted"/>
<gene>
    <name evidence="2" type="ORF">DNX69_10145</name>
</gene>
<organism evidence="2 3">
    <name type="scientific">Rhodopseudomonas palustris</name>
    <dbReference type="NCBI Taxonomy" id="1076"/>
    <lineage>
        <taxon>Bacteria</taxon>
        <taxon>Pseudomonadati</taxon>
        <taxon>Pseudomonadota</taxon>
        <taxon>Alphaproteobacteria</taxon>
        <taxon>Hyphomicrobiales</taxon>
        <taxon>Nitrobacteraceae</taxon>
        <taxon>Rhodopseudomonas</taxon>
    </lineage>
</organism>
<dbReference type="OrthoDB" id="9795988at2"/>
<reference evidence="2 3" key="1">
    <citation type="submission" date="2018-06" db="EMBL/GenBank/DDBJ databases">
        <title>Draft Whole-Genome Sequence of the purple photosynthetic bacterium Rhodospeudomonas palustris XCP.</title>
        <authorList>
            <person name="Rayyan A."/>
            <person name="Meyer T.E."/>
            <person name="Kyndt J.A."/>
        </authorList>
    </citation>
    <scope>NUCLEOTIDE SEQUENCE [LARGE SCALE GENOMIC DNA]</scope>
    <source>
        <strain evidence="2 3">XCP</strain>
    </source>
</reference>
<evidence type="ECO:0000256" key="1">
    <source>
        <dbReference type="SAM" id="Phobius"/>
    </source>
</evidence>
<evidence type="ECO:0008006" key="4">
    <source>
        <dbReference type="Google" id="ProtNLM"/>
    </source>
</evidence>
<keyword evidence="1" id="KW-1133">Transmembrane helix</keyword>
<evidence type="ECO:0000313" key="3">
    <source>
        <dbReference type="Proteomes" id="UP000248134"/>
    </source>
</evidence>
<keyword evidence="1" id="KW-0472">Membrane</keyword>
<dbReference type="EMBL" id="QKQS01000013">
    <property type="protein sequence ID" value="PZA12341.1"/>
    <property type="molecule type" value="Genomic_DNA"/>
</dbReference>
<keyword evidence="1" id="KW-0812">Transmembrane</keyword>
<name>A0A323UJ50_RHOPL</name>
<feature type="transmembrane region" description="Helical" evidence="1">
    <location>
        <begin position="225"/>
        <end position="248"/>
    </location>
</feature>
<evidence type="ECO:0000313" key="2">
    <source>
        <dbReference type="EMBL" id="PZA12341.1"/>
    </source>
</evidence>
<protein>
    <recommendedName>
        <fullName evidence="4">Transmembrane protein</fullName>
    </recommendedName>
</protein>